<evidence type="ECO:0000256" key="9">
    <source>
        <dbReference type="SAM" id="Phobius"/>
    </source>
</evidence>
<dbReference type="AlphaFoldDB" id="A0A9P9WUG1"/>
<name>A0A9P9WUG1_9PEZI</name>
<feature type="transmembrane region" description="Helical" evidence="9">
    <location>
        <begin position="26"/>
        <end position="46"/>
    </location>
</feature>
<dbReference type="Pfam" id="PF03151">
    <property type="entry name" value="TPT"/>
    <property type="match status" value="1"/>
</dbReference>
<comment type="caution">
    <text evidence="11">The sequence shown here is derived from an EMBL/GenBank/DDBJ whole genome shotgun (WGS) entry which is preliminary data.</text>
</comment>
<keyword evidence="5 9" id="KW-0812">Transmembrane</keyword>
<evidence type="ECO:0000256" key="4">
    <source>
        <dbReference type="ARBA" id="ARBA00011182"/>
    </source>
</evidence>
<feature type="region of interest" description="Disordered" evidence="8">
    <location>
        <begin position="355"/>
        <end position="393"/>
    </location>
</feature>
<dbReference type="Proteomes" id="UP000829685">
    <property type="component" value="Unassembled WGS sequence"/>
</dbReference>
<comment type="subcellular location">
    <subcellularLocation>
        <location evidence="2">Endoplasmic reticulum membrane</location>
        <topology evidence="2">Multi-pass membrane protein</topology>
    </subcellularLocation>
</comment>
<organism evidence="11 12">
    <name type="scientific">Neoarthrinium moseri</name>
    <dbReference type="NCBI Taxonomy" id="1658444"/>
    <lineage>
        <taxon>Eukaryota</taxon>
        <taxon>Fungi</taxon>
        <taxon>Dikarya</taxon>
        <taxon>Ascomycota</taxon>
        <taxon>Pezizomycotina</taxon>
        <taxon>Sordariomycetes</taxon>
        <taxon>Xylariomycetidae</taxon>
        <taxon>Amphisphaeriales</taxon>
        <taxon>Apiosporaceae</taxon>
        <taxon>Neoarthrinium</taxon>
    </lineage>
</organism>
<feature type="transmembrane region" description="Helical" evidence="9">
    <location>
        <begin position="120"/>
        <end position="141"/>
    </location>
</feature>
<dbReference type="InterPro" id="IPR050186">
    <property type="entry name" value="TPT_transporter"/>
</dbReference>
<dbReference type="OrthoDB" id="6418713at2759"/>
<sequence length="393" mass="42775">MQTPRSATFPRPLWASGTKMPELHPAFYIAAWIFFSNVTILFNKWLLDTAGFPIILTTIHLAMATLLTQLLSRFSTLLDSRHNIRLTGRVYLRTILPIGVLYMLSLVCSNLAYLYLSVPFIQMLKAFAPVSTLFLSFGLGLANPRVSVLGNVLVIAAGVLLSSLGEVRFSWLGFAFQMGGTVAESLRLLLIQGLLSKDGDGEAGGAVKGIGMDPLVGLYYYAPVCAVLNGFVALVTEVPTFDWSDLERVGWGLLALSGLVAFMLNVASVFLIGRTSALAMNLTGIFKSILLVVVSMMIWNTPVTMLQTLGYAIALLGMMYYSMGPEAARSHLEACKAWLRENTNGGRVRNLFTSPYETVPSSDPRLSDVERGETEPKEEVVGAAERENAAASK</sequence>
<evidence type="ECO:0000256" key="2">
    <source>
        <dbReference type="ARBA" id="ARBA00004477"/>
    </source>
</evidence>
<feature type="transmembrane region" description="Helical" evidence="9">
    <location>
        <begin position="52"/>
        <end position="71"/>
    </location>
</feature>
<evidence type="ECO:0000256" key="7">
    <source>
        <dbReference type="ARBA" id="ARBA00023136"/>
    </source>
</evidence>
<evidence type="ECO:0000256" key="1">
    <source>
        <dbReference type="ARBA" id="ARBA00003420"/>
    </source>
</evidence>
<feature type="transmembrane region" description="Helical" evidence="9">
    <location>
        <begin position="278"/>
        <end position="299"/>
    </location>
</feature>
<comment type="function">
    <text evidence="1">Involved in the import of GDP-mannose from the cytoplasm into the Golgi lumen.</text>
</comment>
<feature type="transmembrane region" description="Helical" evidence="9">
    <location>
        <begin position="148"/>
        <end position="165"/>
    </location>
</feature>
<dbReference type="PANTHER" id="PTHR11132">
    <property type="entry name" value="SOLUTE CARRIER FAMILY 35"/>
    <property type="match status" value="1"/>
</dbReference>
<keyword evidence="12" id="KW-1185">Reference proteome</keyword>
<keyword evidence="6 9" id="KW-1133">Transmembrane helix</keyword>
<keyword evidence="7 9" id="KW-0472">Membrane</keyword>
<feature type="transmembrane region" description="Helical" evidence="9">
    <location>
        <begin position="305"/>
        <end position="323"/>
    </location>
</feature>
<evidence type="ECO:0000313" key="11">
    <source>
        <dbReference type="EMBL" id="KAI1879525.1"/>
    </source>
</evidence>
<dbReference type="InterPro" id="IPR004853">
    <property type="entry name" value="Sugar_P_trans_dom"/>
</dbReference>
<proteinExistence type="inferred from homology"/>
<feature type="domain" description="Sugar phosphate transporter" evidence="10">
    <location>
        <begin position="26"/>
        <end position="322"/>
    </location>
</feature>
<evidence type="ECO:0000256" key="3">
    <source>
        <dbReference type="ARBA" id="ARBA00010425"/>
    </source>
</evidence>
<feature type="transmembrane region" description="Helical" evidence="9">
    <location>
        <begin position="171"/>
        <end position="190"/>
    </location>
</feature>
<accession>A0A9P9WUG1</accession>
<feature type="transmembrane region" description="Helical" evidence="9">
    <location>
        <begin position="91"/>
        <end position="114"/>
    </location>
</feature>
<evidence type="ECO:0000256" key="8">
    <source>
        <dbReference type="SAM" id="MobiDB-lite"/>
    </source>
</evidence>
<comment type="subunit">
    <text evidence="4">Homooligomer.</text>
</comment>
<evidence type="ECO:0000259" key="10">
    <source>
        <dbReference type="Pfam" id="PF03151"/>
    </source>
</evidence>
<gene>
    <name evidence="11" type="ORF">JX265_002479</name>
</gene>
<evidence type="ECO:0000313" key="12">
    <source>
        <dbReference type="Proteomes" id="UP000829685"/>
    </source>
</evidence>
<protein>
    <recommendedName>
        <fullName evidence="10">Sugar phosphate transporter domain-containing protein</fullName>
    </recommendedName>
</protein>
<reference evidence="11" key="1">
    <citation type="submission" date="2021-03" db="EMBL/GenBank/DDBJ databases">
        <title>Revisited historic fungal species revealed as producer of novel bioactive compounds through whole genome sequencing and comparative genomics.</title>
        <authorList>
            <person name="Vignolle G.A."/>
            <person name="Hochenegger N."/>
            <person name="Mach R.L."/>
            <person name="Mach-Aigner A.R."/>
            <person name="Javad Rahimi M."/>
            <person name="Salim K.A."/>
            <person name="Chan C.M."/>
            <person name="Lim L.B.L."/>
            <person name="Cai F."/>
            <person name="Druzhinina I.S."/>
            <person name="U'Ren J.M."/>
            <person name="Derntl C."/>
        </authorList>
    </citation>
    <scope>NUCLEOTIDE SEQUENCE</scope>
    <source>
        <strain evidence="11">TUCIM 5799</strain>
    </source>
</reference>
<feature type="transmembrane region" description="Helical" evidence="9">
    <location>
        <begin position="248"/>
        <end position="271"/>
    </location>
</feature>
<feature type="transmembrane region" description="Helical" evidence="9">
    <location>
        <begin position="218"/>
        <end position="236"/>
    </location>
</feature>
<evidence type="ECO:0000256" key="5">
    <source>
        <dbReference type="ARBA" id="ARBA00022692"/>
    </source>
</evidence>
<evidence type="ECO:0000256" key="6">
    <source>
        <dbReference type="ARBA" id="ARBA00022989"/>
    </source>
</evidence>
<feature type="compositionally biased region" description="Basic and acidic residues" evidence="8">
    <location>
        <begin position="365"/>
        <end position="393"/>
    </location>
</feature>
<dbReference type="EMBL" id="JAFIMR010000004">
    <property type="protein sequence ID" value="KAI1879525.1"/>
    <property type="molecule type" value="Genomic_DNA"/>
</dbReference>
<dbReference type="GO" id="GO:0005789">
    <property type="term" value="C:endoplasmic reticulum membrane"/>
    <property type="evidence" value="ECO:0007669"/>
    <property type="project" value="UniProtKB-SubCell"/>
</dbReference>
<comment type="similarity">
    <text evidence="3">Belongs to the TPT transporter family. SLC35D subfamily.</text>
</comment>